<feature type="compositionally biased region" description="Basic residues" evidence="1">
    <location>
        <begin position="426"/>
        <end position="442"/>
    </location>
</feature>
<feature type="compositionally biased region" description="Gly residues" evidence="1">
    <location>
        <begin position="479"/>
        <end position="491"/>
    </location>
</feature>
<dbReference type="EMBL" id="CAUYUJ010020246">
    <property type="protein sequence ID" value="CAK0896834.1"/>
    <property type="molecule type" value="Genomic_DNA"/>
</dbReference>
<feature type="compositionally biased region" description="Low complexity" evidence="1">
    <location>
        <begin position="449"/>
        <end position="467"/>
    </location>
</feature>
<proteinExistence type="predicted"/>
<feature type="region of interest" description="Disordered" evidence="1">
    <location>
        <begin position="1"/>
        <end position="35"/>
    </location>
</feature>
<evidence type="ECO:0000313" key="3">
    <source>
        <dbReference type="Proteomes" id="UP001189429"/>
    </source>
</evidence>
<keyword evidence="3" id="KW-1185">Reference proteome</keyword>
<comment type="caution">
    <text evidence="2">The sequence shown here is derived from an EMBL/GenBank/DDBJ whole genome shotgun (WGS) entry which is preliminary data.</text>
</comment>
<feature type="compositionally biased region" description="Basic residues" evidence="1">
    <location>
        <begin position="123"/>
        <end position="132"/>
    </location>
</feature>
<feature type="region of interest" description="Disordered" evidence="1">
    <location>
        <begin position="105"/>
        <end position="290"/>
    </location>
</feature>
<organism evidence="2 3">
    <name type="scientific">Prorocentrum cordatum</name>
    <dbReference type="NCBI Taxonomy" id="2364126"/>
    <lineage>
        <taxon>Eukaryota</taxon>
        <taxon>Sar</taxon>
        <taxon>Alveolata</taxon>
        <taxon>Dinophyceae</taxon>
        <taxon>Prorocentrales</taxon>
        <taxon>Prorocentraceae</taxon>
        <taxon>Prorocentrum</taxon>
    </lineage>
</organism>
<evidence type="ECO:0000313" key="2">
    <source>
        <dbReference type="EMBL" id="CAK0896834.1"/>
    </source>
</evidence>
<feature type="region of interest" description="Disordered" evidence="1">
    <location>
        <begin position="405"/>
        <end position="491"/>
    </location>
</feature>
<accession>A0ABN9XBP0</accession>
<evidence type="ECO:0000256" key="1">
    <source>
        <dbReference type="SAM" id="MobiDB-lite"/>
    </source>
</evidence>
<gene>
    <name evidence="2" type="ORF">PCOR1329_LOCUS75185</name>
</gene>
<feature type="non-terminal residue" evidence="2">
    <location>
        <position position="491"/>
    </location>
</feature>
<feature type="compositionally biased region" description="Basic and acidic residues" evidence="1">
    <location>
        <begin position="237"/>
        <end position="247"/>
    </location>
</feature>
<sequence length="491" mass="49111">MGGQHSRPAAARPACGAGPGPAVPGPAAGPAEGLGEDFGDQLEVVLVRQGCEAWGISWNVDADDAHRLVVAGVSPGSAVGRWRTPPAAGAGCAAWAAGTSCWPSVGRRGRSAAPRRGAARLPLRGRRAPRGRAGREGGGGLDGRGSAAAAPPRCGRGVQASRRRSGPEATPGAEASPRQEHVRARQRRQRRAERQEHRGLPGGEDHPVGPVPGVAALEGGPAAVARGGARAGPRPAPPDRPHGRGEAGGEAGADSPWTSDYGSARSAPSADDDGSVALAAGSAAPSCPSTDWEFGVRARPAAHRAGHPAAAFPAACPAGHPAAHAAAYPEGLQPAAARLGSSVEDPVEDDIFQTSEDDSAGDVAVGGARWGRGGGAGRMDALKAMESDRCRDLLQPADAPWALSKGGAGWDTDESTTVANSSLAQRRTRRAGKRARHRPCHMRGKEAAAAEPGAGDAEGCGEQEAAGAPPPPAAPVAGGAEGGAEGCGGRE</sequence>
<feature type="compositionally biased region" description="Low complexity" evidence="1">
    <location>
        <begin position="111"/>
        <end position="122"/>
    </location>
</feature>
<protein>
    <submittedName>
        <fullName evidence="2">Uncharacterized protein</fullName>
    </submittedName>
</protein>
<dbReference type="Proteomes" id="UP001189429">
    <property type="component" value="Unassembled WGS sequence"/>
</dbReference>
<name>A0ABN9XBP0_9DINO</name>
<reference evidence="2" key="1">
    <citation type="submission" date="2023-10" db="EMBL/GenBank/DDBJ databases">
        <authorList>
            <person name="Chen Y."/>
            <person name="Shah S."/>
            <person name="Dougan E. K."/>
            <person name="Thang M."/>
            <person name="Chan C."/>
        </authorList>
    </citation>
    <scope>NUCLEOTIDE SEQUENCE [LARGE SCALE GENOMIC DNA]</scope>
</reference>
<feature type="compositionally biased region" description="Basic and acidic residues" evidence="1">
    <location>
        <begin position="192"/>
        <end position="207"/>
    </location>
</feature>
<feature type="compositionally biased region" description="Low complexity" evidence="1">
    <location>
        <begin position="219"/>
        <end position="233"/>
    </location>
</feature>